<keyword evidence="1" id="KW-0472">Membrane</keyword>
<dbReference type="AlphaFoldDB" id="A0A941D988"/>
<reference evidence="2" key="1">
    <citation type="submission" date="2021-04" db="EMBL/GenBank/DDBJ databases">
        <title>Phycicoccus avicenniae sp. nov., a novel endophytic actinomycetes isolated from branch of Avicennia mariana.</title>
        <authorList>
            <person name="Tuo L."/>
        </authorList>
    </citation>
    <scope>NUCLEOTIDE SEQUENCE</scope>
    <source>
        <strain evidence="2">BSK3Z-2</strain>
    </source>
</reference>
<feature type="transmembrane region" description="Helical" evidence="1">
    <location>
        <begin position="73"/>
        <end position="91"/>
    </location>
</feature>
<sequence>MSSLRESFERVSLPAITRLSELPRVIPFLVVIALVVAGVLLPPPGWLLLGVVALLLAWILALAWPRLSRVEKLMRIAVVALMVALLLTQAFPRG</sequence>
<protein>
    <submittedName>
        <fullName evidence="2">Uncharacterized protein</fullName>
    </submittedName>
</protein>
<keyword evidence="1" id="KW-1133">Transmembrane helix</keyword>
<dbReference type="Pfam" id="PF20444">
    <property type="entry name" value="DUF6703"/>
    <property type="match status" value="1"/>
</dbReference>
<name>A0A941D988_9MICO</name>
<dbReference type="Proteomes" id="UP000677016">
    <property type="component" value="Unassembled WGS sequence"/>
</dbReference>
<feature type="transmembrane region" description="Helical" evidence="1">
    <location>
        <begin position="21"/>
        <end position="40"/>
    </location>
</feature>
<gene>
    <name evidence="2" type="ORF">KC207_12455</name>
</gene>
<proteinExistence type="predicted"/>
<evidence type="ECO:0000313" key="3">
    <source>
        <dbReference type="Proteomes" id="UP000677016"/>
    </source>
</evidence>
<evidence type="ECO:0000313" key="2">
    <source>
        <dbReference type="EMBL" id="MBR7744100.1"/>
    </source>
</evidence>
<dbReference type="InterPro" id="IPR046549">
    <property type="entry name" value="DUF6703"/>
</dbReference>
<organism evidence="2 3">
    <name type="scientific">Phycicoccus avicenniae</name>
    <dbReference type="NCBI Taxonomy" id="2828860"/>
    <lineage>
        <taxon>Bacteria</taxon>
        <taxon>Bacillati</taxon>
        <taxon>Actinomycetota</taxon>
        <taxon>Actinomycetes</taxon>
        <taxon>Micrococcales</taxon>
        <taxon>Intrasporangiaceae</taxon>
        <taxon>Phycicoccus</taxon>
    </lineage>
</organism>
<dbReference type="EMBL" id="JAGSNF010000017">
    <property type="protein sequence ID" value="MBR7744100.1"/>
    <property type="molecule type" value="Genomic_DNA"/>
</dbReference>
<keyword evidence="3" id="KW-1185">Reference proteome</keyword>
<keyword evidence="1" id="KW-0812">Transmembrane</keyword>
<feature type="transmembrane region" description="Helical" evidence="1">
    <location>
        <begin position="46"/>
        <end position="64"/>
    </location>
</feature>
<evidence type="ECO:0000256" key="1">
    <source>
        <dbReference type="SAM" id="Phobius"/>
    </source>
</evidence>
<dbReference type="RefSeq" id="WP_211603453.1">
    <property type="nucleotide sequence ID" value="NZ_JAGSNF010000017.1"/>
</dbReference>
<comment type="caution">
    <text evidence="2">The sequence shown here is derived from an EMBL/GenBank/DDBJ whole genome shotgun (WGS) entry which is preliminary data.</text>
</comment>
<accession>A0A941D988</accession>